<keyword evidence="1" id="KW-0175">Coiled coil</keyword>
<gene>
    <name evidence="3" type="ORF">HHK36_024806</name>
</gene>
<dbReference type="InterPro" id="IPR032640">
    <property type="entry name" value="AMPK1_CBM"/>
</dbReference>
<dbReference type="Pfam" id="PF16561">
    <property type="entry name" value="AMPK1_CBM"/>
    <property type="match status" value="1"/>
</dbReference>
<evidence type="ECO:0000313" key="4">
    <source>
        <dbReference type="Proteomes" id="UP000655225"/>
    </source>
</evidence>
<evidence type="ECO:0000313" key="3">
    <source>
        <dbReference type="EMBL" id="KAF8390281.1"/>
    </source>
</evidence>
<dbReference type="PANTHER" id="PTHR47434:SF1">
    <property type="entry name" value="PROTEIN PTST HOMOLOG 2, CHLOROPLASTIC"/>
    <property type="match status" value="1"/>
</dbReference>
<dbReference type="CDD" id="cd02859">
    <property type="entry name" value="E_set_AMPKbeta_like_N"/>
    <property type="match status" value="1"/>
</dbReference>
<name>A0A834YNS2_TETSI</name>
<dbReference type="EMBL" id="JABCRI010000018">
    <property type="protein sequence ID" value="KAF8390281.1"/>
    <property type="molecule type" value="Genomic_DNA"/>
</dbReference>
<reference evidence="3 4" key="1">
    <citation type="submission" date="2020-04" db="EMBL/GenBank/DDBJ databases">
        <title>Plant Genome Project.</title>
        <authorList>
            <person name="Zhang R.-G."/>
        </authorList>
    </citation>
    <scope>NUCLEOTIDE SEQUENCE [LARGE SCALE GENOMIC DNA]</scope>
    <source>
        <strain evidence="3">YNK0</strain>
        <tissue evidence="3">Leaf</tissue>
    </source>
</reference>
<comment type="caution">
    <text evidence="3">The sequence shown here is derived from an EMBL/GenBank/DDBJ whole genome shotgun (WGS) entry which is preliminary data.</text>
</comment>
<dbReference type="SUPFAM" id="SSF81296">
    <property type="entry name" value="E set domains"/>
    <property type="match status" value="1"/>
</dbReference>
<feature type="coiled-coil region" evidence="1">
    <location>
        <begin position="456"/>
        <end position="483"/>
    </location>
</feature>
<dbReference type="GO" id="GO:0009507">
    <property type="term" value="C:chloroplast"/>
    <property type="evidence" value="ECO:0007669"/>
    <property type="project" value="UniProtKB-ARBA"/>
</dbReference>
<dbReference type="OMA" id="EIFEFMQ"/>
<dbReference type="AlphaFoldDB" id="A0A834YNS2"/>
<dbReference type="InterPro" id="IPR014756">
    <property type="entry name" value="Ig_E-set"/>
</dbReference>
<dbReference type="Gene3D" id="2.60.40.10">
    <property type="entry name" value="Immunoglobulins"/>
    <property type="match status" value="1"/>
</dbReference>
<sequence>MVSFIRASNHFVFSAHSIGNCPTFPSLASMIHPRRRLSASLDLTRAKETGFLGVSSFESRIESPVRGSGFVWRCKGWENEGDPALEAEIFEFMLKSKKPDFFPTKKELLDAGRMDLVEGIAKQGGWLSLGWDLDEEGPVQEDGFPGWNSILEKAVGNGFVRDDSRIFQQRFASIKNGDSLEGIEVGSSGVSPLSTSSSYPALSHDRSIEMEGGDDAGIEGILSRLEKERNLSFGFGLREKESSSSVWKNDNGDDWHPRIQKTPTVNGIERSSRSTSLSPSKDLFNDSGGMLIQNRSFSDFNGIRNSPEPEMWRTWSIQRAGFPDTEFEASEIVPSERRTEGVVDAINDRLFTVAECPNETEDIRKELNSGGKENDNNQIRSRLQRLDLELASVLRLLRSRTDEVGSRKVHESSFEDLHKLSDAWEFQETEIMNAQDNWRSTRAKLAVLEGKMALAVIEAQKLVEEKQKRVDDARKALSLLRTACIVWPNSASEVLLSGSFDGWDSQRKMERSSTGIFSLCLKLYPGRYEIKFIVDGVWRIDPIRPIVNNNGYRNNLIIIS</sequence>
<dbReference type="Proteomes" id="UP000655225">
    <property type="component" value="Unassembled WGS sequence"/>
</dbReference>
<accession>A0A834YNS2</accession>
<feature type="domain" description="AMP-activated protein kinase glycogen-binding" evidence="2">
    <location>
        <begin position="484"/>
        <end position="559"/>
    </location>
</feature>
<protein>
    <recommendedName>
        <fullName evidence="2">AMP-activated protein kinase glycogen-binding domain-containing protein</fullName>
    </recommendedName>
</protein>
<evidence type="ECO:0000259" key="2">
    <source>
        <dbReference type="Pfam" id="PF16561"/>
    </source>
</evidence>
<dbReference type="PANTHER" id="PTHR47434">
    <property type="entry name" value="PROTEIN PTST HOMOLOG 3, CHLOROPLASTIC"/>
    <property type="match status" value="1"/>
</dbReference>
<dbReference type="InterPro" id="IPR013783">
    <property type="entry name" value="Ig-like_fold"/>
</dbReference>
<organism evidence="3 4">
    <name type="scientific">Tetracentron sinense</name>
    <name type="common">Spur-leaf</name>
    <dbReference type="NCBI Taxonomy" id="13715"/>
    <lineage>
        <taxon>Eukaryota</taxon>
        <taxon>Viridiplantae</taxon>
        <taxon>Streptophyta</taxon>
        <taxon>Embryophyta</taxon>
        <taxon>Tracheophyta</taxon>
        <taxon>Spermatophyta</taxon>
        <taxon>Magnoliopsida</taxon>
        <taxon>Trochodendrales</taxon>
        <taxon>Trochodendraceae</taxon>
        <taxon>Tetracentron</taxon>
    </lineage>
</organism>
<evidence type="ECO:0000256" key="1">
    <source>
        <dbReference type="SAM" id="Coils"/>
    </source>
</evidence>
<keyword evidence="4" id="KW-1185">Reference proteome</keyword>
<proteinExistence type="predicted"/>
<dbReference type="OrthoDB" id="531008at2759"/>